<dbReference type="Proteomes" id="UP001348265">
    <property type="component" value="Unassembled WGS sequence"/>
</dbReference>
<dbReference type="SUPFAM" id="SSF56371">
    <property type="entry name" value="Ribosome inactivating proteins (RIP)"/>
    <property type="match status" value="1"/>
</dbReference>
<reference evidence="1 2" key="1">
    <citation type="submission" date="2023-08" db="EMBL/GenBank/DDBJ databases">
        <authorList>
            <person name="Sharma P."/>
            <person name="Verma V."/>
            <person name="Mohan M.K."/>
            <person name="Dubey A.K."/>
        </authorList>
    </citation>
    <scope>NUCLEOTIDE SEQUENCE [LARGE SCALE GENOMIC DNA]</scope>
    <source>
        <strain evidence="1 2">ADP4</strain>
    </source>
</reference>
<dbReference type="InterPro" id="IPR036041">
    <property type="entry name" value="Ribosome-inact_prot_sf"/>
</dbReference>
<dbReference type="InterPro" id="IPR016138">
    <property type="entry name" value="Ribosome_inactivat_prot_sub1"/>
</dbReference>
<dbReference type="InterPro" id="IPR001574">
    <property type="entry name" value="Ribosome_inactivat_prot"/>
</dbReference>
<gene>
    <name evidence="1" type="ORF">RB636_17680</name>
</gene>
<evidence type="ECO:0000313" key="1">
    <source>
        <dbReference type="EMBL" id="MEF3115002.1"/>
    </source>
</evidence>
<proteinExistence type="predicted"/>
<comment type="caution">
    <text evidence="1">The sequence shown here is derived from an EMBL/GenBank/DDBJ whole genome shotgun (WGS) entry which is preliminary data.</text>
</comment>
<dbReference type="RefSeq" id="WP_331787303.1">
    <property type="nucleotide sequence ID" value="NZ_JAVFKM010000008.1"/>
</dbReference>
<dbReference type="EMBL" id="JAVFKM010000008">
    <property type="protein sequence ID" value="MEF3115002.1"/>
    <property type="molecule type" value="Genomic_DNA"/>
</dbReference>
<keyword evidence="2" id="KW-1185">Reference proteome</keyword>
<evidence type="ECO:0000313" key="2">
    <source>
        <dbReference type="Proteomes" id="UP001348265"/>
    </source>
</evidence>
<dbReference type="Pfam" id="PF00161">
    <property type="entry name" value="RIP"/>
    <property type="match status" value="1"/>
</dbReference>
<dbReference type="InterPro" id="IPR017989">
    <property type="entry name" value="Ribosome_inactivat_1/2"/>
</dbReference>
<protein>
    <submittedName>
        <fullName evidence="1">Ribosome-inactivating family protein</fullName>
    </submittedName>
</protein>
<organism evidence="1 2">
    <name type="scientific">Streptomyces chrestomyceticus</name>
    <dbReference type="NCBI Taxonomy" id="68185"/>
    <lineage>
        <taxon>Bacteria</taxon>
        <taxon>Bacillati</taxon>
        <taxon>Actinomycetota</taxon>
        <taxon>Actinomycetes</taxon>
        <taxon>Kitasatosporales</taxon>
        <taxon>Streptomycetaceae</taxon>
        <taxon>Streptomyces</taxon>
    </lineage>
</organism>
<dbReference type="PRINTS" id="PR00396">
    <property type="entry name" value="SHIGARICIN"/>
</dbReference>
<dbReference type="Gene3D" id="3.40.420.10">
    <property type="entry name" value="Ricin (A subunit), domain 1"/>
    <property type="match status" value="1"/>
</dbReference>
<accession>A0ABU7WU22</accession>
<name>A0ABU7WU22_9ACTN</name>
<sequence>MVCVLAGFVVAAPQARADTNGPRHQIVWNVQNLYAGNFRAAATDYQNMISALRDAAGHSLLTQRLGATEVRANNDRRAVEIRMVNGPDIPGNSVASLYLRSNDLYVMGLWTPNGGGDVPVSGLMAFRGMDQEMRNIVQRATTVHHPVGDLRIGAGYDALGSERRTRVGMGGDALRSAIQRIQHYQRPTNEDDVRAMNDAYLTLIQATAEAARFETIATHVANNLRQHQETRLTSTDSTMENQWNTLSGWLLARLRNPTGDGINFRGVHYVTLNALLAASGYIMAQGSR</sequence>